<evidence type="ECO:0000256" key="1">
    <source>
        <dbReference type="ARBA" id="ARBA00008894"/>
    </source>
</evidence>
<keyword evidence="4" id="KW-0547">Nucleotide-binding</keyword>
<proteinExistence type="inferred from homology"/>
<dbReference type="OrthoDB" id="3794806at2759"/>
<feature type="domain" description="NB-ARC" evidence="6">
    <location>
        <begin position="160"/>
        <end position="327"/>
    </location>
</feature>
<dbReference type="PANTHER" id="PTHR33463:SF222">
    <property type="entry name" value="NB-ARC-RELATED"/>
    <property type="match status" value="1"/>
</dbReference>
<evidence type="ECO:0000256" key="5">
    <source>
        <dbReference type="SAM" id="MobiDB-lite"/>
    </source>
</evidence>
<comment type="caution">
    <text evidence="8">The sequence shown here is derived from an EMBL/GenBank/DDBJ whole genome shotgun (WGS) entry which is preliminary data.</text>
</comment>
<evidence type="ECO:0000259" key="6">
    <source>
        <dbReference type="Pfam" id="PF00931"/>
    </source>
</evidence>
<dbReference type="AlphaFoldDB" id="A0A2U1MMT0"/>
<dbReference type="Pfam" id="PF00931">
    <property type="entry name" value="NB-ARC"/>
    <property type="match status" value="1"/>
</dbReference>
<dbReference type="PRINTS" id="PR00364">
    <property type="entry name" value="DISEASERSIST"/>
</dbReference>
<dbReference type="InterPro" id="IPR002182">
    <property type="entry name" value="NB-ARC"/>
</dbReference>
<dbReference type="InterPro" id="IPR032675">
    <property type="entry name" value="LRR_dom_sf"/>
</dbReference>
<dbReference type="GO" id="GO:0005524">
    <property type="term" value="F:ATP binding"/>
    <property type="evidence" value="ECO:0007669"/>
    <property type="project" value="UniProtKB-KW"/>
</dbReference>
<dbReference type="Gene3D" id="3.80.10.10">
    <property type="entry name" value="Ribonuclease Inhibitor"/>
    <property type="match status" value="1"/>
</dbReference>
<sequence>MEFVSAIIGPVVEALMMPVKKHLGYIFSSTNNIRKMNTRLKKLDTKSIDVRNHMETNNTSQLEIPTEVPGWLEEVEKIKEDAERISSNYNGCLSVKRRYQAGRNAFKTTEEIDRLIQENTEMKWTNTPKPLGKVSFKKEPTSVPSNGDAKNYFNSREKIFEDALGFVQHDHKMQVIALCGMGGVGKTTMMEQLGKTVKNRNIFGWIVKVVIGQKINTLSIQQAVAEYIGQTLTEMSIAARADRLRTTFEKMSQEGKKVIVILDDVWEVVELNDIGLSPLPTGFKLLLTSRNETVCKQIAVEANSDVKVVRVDVMEESEANNFFCEITGVSKESDPGLNEIGNQIVKRCGFLPLAIKLIATTLKSQEICVWRDTLNRLKNNDLDKNVQEIIEFSYTSIREEDVKVIFLLCGLFPDDFNIPIEDLTRYAWGLKLLKGVPTLGDARDRTKTCVRKLKNANLLIDSDYLECVKMHDLVLAFVQGEVSKGDHPWIINHGDISRWSRAEMSRSCQKISLTCMGMTEFPKEFKYPKLTLLRLMGGDRTLEFPEDFYEEMENLEVIVYEKMEYPLLPRSLQCSTNLRTLILHQCLLMFDCSSIGDLLNLEVLSFAHCGIHKLPSTIGNLKKLKQLDLTGCVNLHIDEGVFKGLVKLEELYMRVSDGKRIRFTDANFNELAQCSRNLSALEIEFFENKAQPKNFSFKKLERFRISVGSARQSYSEDNSKSMHSFKNMLNLITTKDELMESRLNELFPKTEVLFLEVNGMNDLVEILVTSVCPTRQSFYNLKELHISKCADLRYLFTVPVANGLVKLERLTIRKCPVMEIVAYSESGAEGVIKFQELKFLYLSDLPMLVGFCNTISLIEQPQLVELILDGLPKFTSIYSENKSSTFSLSSSAIQPFLSKEVLCVCQNINYQSHI</sequence>
<dbReference type="SUPFAM" id="SSF52058">
    <property type="entry name" value="L domain-like"/>
    <property type="match status" value="1"/>
</dbReference>
<dbReference type="STRING" id="35608.A0A2U1MMT0"/>
<name>A0A2U1MMT0_ARTAN</name>
<dbReference type="Gene3D" id="3.40.50.300">
    <property type="entry name" value="P-loop containing nucleotide triphosphate hydrolases"/>
    <property type="match status" value="1"/>
</dbReference>
<keyword evidence="3" id="KW-0611">Plant defense</keyword>
<gene>
    <name evidence="8" type="ORF">CTI12_AA362820</name>
</gene>
<dbReference type="GO" id="GO:0006952">
    <property type="term" value="P:defense response"/>
    <property type="evidence" value="ECO:0007669"/>
    <property type="project" value="UniProtKB-KW"/>
</dbReference>
<keyword evidence="4" id="KW-0067">ATP-binding</keyword>
<dbReference type="PANTHER" id="PTHR33463">
    <property type="entry name" value="NB-ARC DOMAIN-CONTAINING PROTEIN-RELATED"/>
    <property type="match status" value="1"/>
</dbReference>
<dbReference type="GO" id="GO:0043531">
    <property type="term" value="F:ADP binding"/>
    <property type="evidence" value="ECO:0007669"/>
    <property type="project" value="InterPro"/>
</dbReference>
<dbReference type="Gene3D" id="1.10.8.430">
    <property type="entry name" value="Helical domain of apoptotic protease-activating factors"/>
    <property type="match status" value="1"/>
</dbReference>
<comment type="similarity">
    <text evidence="1">Belongs to the disease resistance NB-LRR family.</text>
</comment>
<dbReference type="InterPro" id="IPR057135">
    <property type="entry name" value="At4g27190-like_LRR"/>
</dbReference>
<feature type="region of interest" description="Disordered" evidence="5">
    <location>
        <begin position="127"/>
        <end position="148"/>
    </location>
</feature>
<evidence type="ECO:0000313" key="9">
    <source>
        <dbReference type="Proteomes" id="UP000245207"/>
    </source>
</evidence>
<dbReference type="EMBL" id="PKPP01004842">
    <property type="protein sequence ID" value="PWA62559.1"/>
    <property type="molecule type" value="Genomic_DNA"/>
</dbReference>
<evidence type="ECO:0000256" key="3">
    <source>
        <dbReference type="ARBA" id="ARBA00022821"/>
    </source>
</evidence>
<evidence type="ECO:0000256" key="2">
    <source>
        <dbReference type="ARBA" id="ARBA00022614"/>
    </source>
</evidence>
<organism evidence="8 9">
    <name type="scientific">Artemisia annua</name>
    <name type="common">Sweet wormwood</name>
    <dbReference type="NCBI Taxonomy" id="35608"/>
    <lineage>
        <taxon>Eukaryota</taxon>
        <taxon>Viridiplantae</taxon>
        <taxon>Streptophyta</taxon>
        <taxon>Embryophyta</taxon>
        <taxon>Tracheophyta</taxon>
        <taxon>Spermatophyta</taxon>
        <taxon>Magnoliopsida</taxon>
        <taxon>eudicotyledons</taxon>
        <taxon>Gunneridae</taxon>
        <taxon>Pentapetalae</taxon>
        <taxon>asterids</taxon>
        <taxon>campanulids</taxon>
        <taxon>Asterales</taxon>
        <taxon>Asteraceae</taxon>
        <taxon>Asteroideae</taxon>
        <taxon>Anthemideae</taxon>
        <taxon>Artemisiinae</taxon>
        <taxon>Artemisia</taxon>
    </lineage>
</organism>
<keyword evidence="2" id="KW-0433">Leucine-rich repeat</keyword>
<accession>A0A2U1MMT0</accession>
<protein>
    <submittedName>
        <fullName evidence="8">NB-ARC domains-containing protein</fullName>
    </submittedName>
</protein>
<feature type="domain" description="Disease resistance protein At4g27190-like leucine-rich repeats" evidence="7">
    <location>
        <begin position="775"/>
        <end position="815"/>
    </location>
</feature>
<evidence type="ECO:0000259" key="7">
    <source>
        <dbReference type="Pfam" id="PF23247"/>
    </source>
</evidence>
<evidence type="ECO:0000313" key="8">
    <source>
        <dbReference type="EMBL" id="PWA62559.1"/>
    </source>
</evidence>
<dbReference type="InterPro" id="IPR042197">
    <property type="entry name" value="Apaf_helical"/>
</dbReference>
<evidence type="ECO:0000256" key="4">
    <source>
        <dbReference type="ARBA" id="ARBA00022840"/>
    </source>
</evidence>
<keyword evidence="9" id="KW-1185">Reference proteome</keyword>
<dbReference type="SUPFAM" id="SSF52540">
    <property type="entry name" value="P-loop containing nucleoside triphosphate hydrolases"/>
    <property type="match status" value="1"/>
</dbReference>
<dbReference type="Pfam" id="PF23247">
    <property type="entry name" value="LRR_RPS2"/>
    <property type="match status" value="1"/>
</dbReference>
<dbReference type="InterPro" id="IPR027417">
    <property type="entry name" value="P-loop_NTPase"/>
</dbReference>
<dbReference type="InterPro" id="IPR050905">
    <property type="entry name" value="Plant_NBS-LRR"/>
</dbReference>
<dbReference type="Proteomes" id="UP000245207">
    <property type="component" value="Unassembled WGS sequence"/>
</dbReference>
<reference evidence="8 9" key="1">
    <citation type="journal article" date="2018" name="Mol. Plant">
        <title>The genome of Artemisia annua provides insight into the evolution of Asteraceae family and artemisinin biosynthesis.</title>
        <authorList>
            <person name="Shen Q."/>
            <person name="Zhang L."/>
            <person name="Liao Z."/>
            <person name="Wang S."/>
            <person name="Yan T."/>
            <person name="Shi P."/>
            <person name="Liu M."/>
            <person name="Fu X."/>
            <person name="Pan Q."/>
            <person name="Wang Y."/>
            <person name="Lv Z."/>
            <person name="Lu X."/>
            <person name="Zhang F."/>
            <person name="Jiang W."/>
            <person name="Ma Y."/>
            <person name="Chen M."/>
            <person name="Hao X."/>
            <person name="Li L."/>
            <person name="Tang Y."/>
            <person name="Lv G."/>
            <person name="Zhou Y."/>
            <person name="Sun X."/>
            <person name="Brodelius P.E."/>
            <person name="Rose J.K.C."/>
            <person name="Tang K."/>
        </authorList>
    </citation>
    <scope>NUCLEOTIDE SEQUENCE [LARGE SCALE GENOMIC DNA]</scope>
    <source>
        <strain evidence="9">cv. Huhao1</strain>
        <tissue evidence="8">Leaf</tissue>
    </source>
</reference>